<reference evidence="1 2" key="1">
    <citation type="submission" date="2019-12" db="EMBL/GenBank/DDBJ databases">
        <title>Spirosoma sp. HMF4905 genome sequencing and assembly.</title>
        <authorList>
            <person name="Kang H."/>
            <person name="Cha I."/>
            <person name="Kim H."/>
            <person name="Joh K."/>
        </authorList>
    </citation>
    <scope>NUCLEOTIDE SEQUENCE [LARGE SCALE GENOMIC DNA]</scope>
    <source>
        <strain evidence="1 2">HMF4905</strain>
    </source>
</reference>
<dbReference type="RefSeq" id="WP_157582533.1">
    <property type="nucleotide sequence ID" value="NZ_WPIN01000001.1"/>
</dbReference>
<comment type="caution">
    <text evidence="1">The sequence shown here is derived from an EMBL/GenBank/DDBJ whole genome shotgun (WGS) entry which is preliminary data.</text>
</comment>
<proteinExistence type="predicted"/>
<name>A0A7K1S3L4_9BACT</name>
<organism evidence="1 2">
    <name type="scientific">Spirosoma arboris</name>
    <dbReference type="NCBI Taxonomy" id="2682092"/>
    <lineage>
        <taxon>Bacteria</taxon>
        <taxon>Pseudomonadati</taxon>
        <taxon>Bacteroidota</taxon>
        <taxon>Cytophagia</taxon>
        <taxon>Cytophagales</taxon>
        <taxon>Cytophagaceae</taxon>
        <taxon>Spirosoma</taxon>
    </lineage>
</organism>
<evidence type="ECO:0000313" key="1">
    <source>
        <dbReference type="EMBL" id="MVM28409.1"/>
    </source>
</evidence>
<accession>A0A7K1S3L4</accession>
<dbReference type="EMBL" id="WPIN01000001">
    <property type="protein sequence ID" value="MVM28409.1"/>
    <property type="molecule type" value="Genomic_DNA"/>
</dbReference>
<protein>
    <submittedName>
        <fullName evidence="1">Uncharacterized protein</fullName>
    </submittedName>
</protein>
<sequence>MDTITEYAQIPSTSDLNYWEVKRRTGNYSKSITYVPKDMELHRRLKTEAWEKIQAKLPFNLRSRIFYASK</sequence>
<gene>
    <name evidence="1" type="ORF">GO755_00080</name>
</gene>
<dbReference type="Proteomes" id="UP000436006">
    <property type="component" value="Unassembled WGS sequence"/>
</dbReference>
<evidence type="ECO:0000313" key="2">
    <source>
        <dbReference type="Proteomes" id="UP000436006"/>
    </source>
</evidence>
<keyword evidence="2" id="KW-1185">Reference proteome</keyword>
<dbReference type="AlphaFoldDB" id="A0A7K1S3L4"/>